<dbReference type="PANTHER" id="PTHR30055">
    <property type="entry name" value="HTH-TYPE TRANSCRIPTIONAL REGULATOR RUTR"/>
    <property type="match status" value="1"/>
</dbReference>
<evidence type="ECO:0000313" key="6">
    <source>
        <dbReference type="EMBL" id="QEV16451.1"/>
    </source>
</evidence>
<accession>A0A5J6HDN2</accession>
<keyword evidence="2" id="KW-0805">Transcription regulation</keyword>
<dbReference type="GO" id="GO:0045892">
    <property type="term" value="P:negative regulation of DNA-templated transcription"/>
    <property type="evidence" value="ECO:0007669"/>
    <property type="project" value="InterPro"/>
</dbReference>
<dbReference type="GO" id="GO:0000976">
    <property type="term" value="F:transcription cis-regulatory region binding"/>
    <property type="evidence" value="ECO:0007669"/>
    <property type="project" value="TreeGrafter"/>
</dbReference>
<evidence type="ECO:0000256" key="4">
    <source>
        <dbReference type="ARBA" id="ARBA00023163"/>
    </source>
</evidence>
<organism evidence="6 7">
    <name type="scientific">Streptomyces alboniger</name>
    <dbReference type="NCBI Taxonomy" id="132473"/>
    <lineage>
        <taxon>Bacteria</taxon>
        <taxon>Bacillati</taxon>
        <taxon>Actinomycetota</taxon>
        <taxon>Actinomycetes</taxon>
        <taxon>Kitasatosporales</taxon>
        <taxon>Streptomycetaceae</taxon>
        <taxon>Streptomyces</taxon>
        <taxon>Streptomyces aurantiacus group</taxon>
    </lineage>
</organism>
<keyword evidence="7" id="KW-1185">Reference proteome</keyword>
<proteinExistence type="predicted"/>
<dbReference type="SUPFAM" id="SSF48498">
    <property type="entry name" value="Tetracyclin repressor-like, C-terminal domain"/>
    <property type="match status" value="1"/>
</dbReference>
<dbReference type="InterPro" id="IPR036271">
    <property type="entry name" value="Tet_transcr_reg_TetR-rel_C_sf"/>
</dbReference>
<sequence>MGRGREGAGRGRPSRPVLSAGLIAREALAMIDTEGADAFSLPRLAGRLGVKAASLYNHLDGRAAVIESVRRLVVEEIDVSVFAVLPWPDALAAWARSYRDAFARHPHAIDLLVTTTIGSPAMLAMYESVVEALARGGWPPGRLVTVLTSVESFVLGSALDLVAPPPMIDPSGRAPRVPALAAALHAAPEHDKAARAEQAFASGLQALVRGLVAQLAEVRTSDAAGRQPG</sequence>
<dbReference type="Pfam" id="PF02909">
    <property type="entry name" value="TetR_C_1"/>
    <property type="match status" value="1"/>
</dbReference>
<dbReference type="Proteomes" id="UP000326553">
    <property type="component" value="Chromosome"/>
</dbReference>
<evidence type="ECO:0000313" key="7">
    <source>
        <dbReference type="Proteomes" id="UP000326553"/>
    </source>
</evidence>
<feature type="domain" description="Tetracycline repressor TetR C-terminal" evidence="5">
    <location>
        <begin position="87"/>
        <end position="214"/>
    </location>
</feature>
<dbReference type="EMBL" id="CP023695">
    <property type="protein sequence ID" value="QEV16451.1"/>
    <property type="molecule type" value="Genomic_DNA"/>
</dbReference>
<dbReference type="Gene3D" id="1.10.357.10">
    <property type="entry name" value="Tetracycline Repressor, domain 2"/>
    <property type="match status" value="1"/>
</dbReference>
<dbReference type="GO" id="GO:0003700">
    <property type="term" value="F:DNA-binding transcription factor activity"/>
    <property type="evidence" value="ECO:0007669"/>
    <property type="project" value="TreeGrafter"/>
</dbReference>
<dbReference type="PRINTS" id="PR00400">
    <property type="entry name" value="TETREPRESSOR"/>
</dbReference>
<dbReference type="InterPro" id="IPR009057">
    <property type="entry name" value="Homeodomain-like_sf"/>
</dbReference>
<dbReference type="SUPFAM" id="SSF46689">
    <property type="entry name" value="Homeodomain-like"/>
    <property type="match status" value="1"/>
</dbReference>
<dbReference type="InterPro" id="IPR050109">
    <property type="entry name" value="HTH-type_TetR-like_transc_reg"/>
</dbReference>
<keyword evidence="1" id="KW-0678">Repressor</keyword>
<dbReference type="InterPro" id="IPR003012">
    <property type="entry name" value="Tet_transcr_reg_TetR"/>
</dbReference>
<dbReference type="InterPro" id="IPR004111">
    <property type="entry name" value="Repressor_TetR_C"/>
</dbReference>
<dbReference type="PANTHER" id="PTHR30055:SF151">
    <property type="entry name" value="TRANSCRIPTIONAL REGULATORY PROTEIN"/>
    <property type="match status" value="1"/>
</dbReference>
<keyword evidence="4" id="KW-0804">Transcription</keyword>
<gene>
    <name evidence="6" type="ORF">CP975_02080</name>
</gene>
<evidence type="ECO:0000256" key="2">
    <source>
        <dbReference type="ARBA" id="ARBA00023015"/>
    </source>
</evidence>
<dbReference type="AlphaFoldDB" id="A0A5J6HDN2"/>
<evidence type="ECO:0000256" key="1">
    <source>
        <dbReference type="ARBA" id="ARBA00022491"/>
    </source>
</evidence>
<evidence type="ECO:0000259" key="5">
    <source>
        <dbReference type="Pfam" id="PF02909"/>
    </source>
</evidence>
<evidence type="ECO:0000256" key="3">
    <source>
        <dbReference type="ARBA" id="ARBA00023125"/>
    </source>
</evidence>
<keyword evidence="3" id="KW-0238">DNA-binding</keyword>
<reference evidence="6 7" key="1">
    <citation type="submission" date="2017-09" db="EMBL/GenBank/DDBJ databases">
        <authorList>
            <person name="Lee N."/>
            <person name="Cho B.-K."/>
        </authorList>
    </citation>
    <scope>NUCLEOTIDE SEQUENCE [LARGE SCALE GENOMIC DNA]</scope>
    <source>
        <strain evidence="6 7">ATCC 12461</strain>
    </source>
</reference>
<dbReference type="OrthoDB" id="3432043at2"/>
<dbReference type="GO" id="GO:0046677">
    <property type="term" value="P:response to antibiotic"/>
    <property type="evidence" value="ECO:0007669"/>
    <property type="project" value="InterPro"/>
</dbReference>
<dbReference type="KEGG" id="salw:CP975_02080"/>
<name>A0A5J6HDN2_STRAD</name>
<protein>
    <submittedName>
        <fullName evidence="6">TetR family transcriptional regulator</fullName>
    </submittedName>
</protein>